<dbReference type="GO" id="GO:0043565">
    <property type="term" value="F:sequence-specific DNA binding"/>
    <property type="evidence" value="ECO:0007669"/>
    <property type="project" value="InterPro"/>
</dbReference>
<dbReference type="GO" id="GO:0005829">
    <property type="term" value="C:cytosol"/>
    <property type="evidence" value="ECO:0007669"/>
    <property type="project" value="TreeGrafter"/>
</dbReference>
<dbReference type="PRINTS" id="PR00033">
    <property type="entry name" value="HTHASNC"/>
</dbReference>
<dbReference type="PANTHER" id="PTHR30154">
    <property type="entry name" value="LEUCINE-RESPONSIVE REGULATORY PROTEIN"/>
    <property type="match status" value="1"/>
</dbReference>
<dbReference type="SMART" id="SM00344">
    <property type="entry name" value="HTH_ASNC"/>
    <property type="match status" value="1"/>
</dbReference>
<dbReference type="AlphaFoldDB" id="A0A382TEV1"/>
<dbReference type="InterPro" id="IPR036388">
    <property type="entry name" value="WH-like_DNA-bd_sf"/>
</dbReference>
<dbReference type="InterPro" id="IPR000485">
    <property type="entry name" value="AsnC-type_HTH_dom"/>
</dbReference>
<dbReference type="PROSITE" id="PS50956">
    <property type="entry name" value="HTH_ASNC_2"/>
    <property type="match status" value="1"/>
</dbReference>
<dbReference type="Pfam" id="PF01037">
    <property type="entry name" value="AsnC_trans_reg"/>
    <property type="match status" value="1"/>
</dbReference>
<dbReference type="InterPro" id="IPR019888">
    <property type="entry name" value="Tscrpt_reg_AsnC-like"/>
</dbReference>
<dbReference type="PANTHER" id="PTHR30154:SF34">
    <property type="entry name" value="TRANSCRIPTIONAL REGULATOR AZLB"/>
    <property type="match status" value="1"/>
</dbReference>
<dbReference type="Gene3D" id="3.30.70.920">
    <property type="match status" value="1"/>
</dbReference>
<organism evidence="5">
    <name type="scientific">marine metagenome</name>
    <dbReference type="NCBI Taxonomy" id="408172"/>
    <lineage>
        <taxon>unclassified sequences</taxon>
        <taxon>metagenomes</taxon>
        <taxon>ecological metagenomes</taxon>
    </lineage>
</organism>
<dbReference type="InterPro" id="IPR036390">
    <property type="entry name" value="WH_DNA-bd_sf"/>
</dbReference>
<dbReference type="EMBL" id="UINC01136057">
    <property type="protein sequence ID" value="SVD20586.1"/>
    <property type="molecule type" value="Genomic_DNA"/>
</dbReference>
<keyword evidence="3" id="KW-0804">Transcription</keyword>
<proteinExistence type="predicted"/>
<sequence length="144" mass="16357">MRLDIKDLAILKILENDAKKTTQQISREIGIPITTIHNRIKKMESSGIIEKYTVWVNWKKLGRGINARLAVTVGRDGDQDEICAKLVHYDAVFGAYQVTGDEDIIVKLKVKDIDELHSFIMNKVRSISGVEGTKTLIVLKYFKK</sequence>
<dbReference type="GO" id="GO:0043200">
    <property type="term" value="P:response to amino acid"/>
    <property type="evidence" value="ECO:0007669"/>
    <property type="project" value="TreeGrafter"/>
</dbReference>
<dbReference type="Pfam" id="PF13412">
    <property type="entry name" value="HTH_24"/>
    <property type="match status" value="1"/>
</dbReference>
<feature type="domain" description="HTH asnC-type" evidence="4">
    <location>
        <begin position="3"/>
        <end position="64"/>
    </location>
</feature>
<keyword evidence="1" id="KW-0805">Transcription regulation</keyword>
<dbReference type="InterPro" id="IPR011991">
    <property type="entry name" value="ArsR-like_HTH"/>
</dbReference>
<keyword evidence="2" id="KW-0238">DNA-binding</keyword>
<gene>
    <name evidence="5" type="ORF">METZ01_LOCUS373440</name>
</gene>
<dbReference type="SUPFAM" id="SSF54909">
    <property type="entry name" value="Dimeric alpha+beta barrel"/>
    <property type="match status" value="1"/>
</dbReference>
<evidence type="ECO:0000256" key="1">
    <source>
        <dbReference type="ARBA" id="ARBA00023015"/>
    </source>
</evidence>
<dbReference type="InterPro" id="IPR019887">
    <property type="entry name" value="Tscrpt_reg_AsnC/Lrp_C"/>
</dbReference>
<dbReference type="InterPro" id="IPR011008">
    <property type="entry name" value="Dimeric_a/b-barrel"/>
</dbReference>
<evidence type="ECO:0000256" key="3">
    <source>
        <dbReference type="ARBA" id="ARBA00023163"/>
    </source>
</evidence>
<dbReference type="CDD" id="cd00090">
    <property type="entry name" value="HTH_ARSR"/>
    <property type="match status" value="1"/>
</dbReference>
<accession>A0A382TEV1</accession>
<evidence type="ECO:0000313" key="5">
    <source>
        <dbReference type="EMBL" id="SVD20586.1"/>
    </source>
</evidence>
<dbReference type="Gene3D" id="1.10.10.10">
    <property type="entry name" value="Winged helix-like DNA-binding domain superfamily/Winged helix DNA-binding domain"/>
    <property type="match status" value="1"/>
</dbReference>
<dbReference type="SUPFAM" id="SSF46785">
    <property type="entry name" value="Winged helix' DNA-binding domain"/>
    <property type="match status" value="1"/>
</dbReference>
<reference evidence="5" key="1">
    <citation type="submission" date="2018-05" db="EMBL/GenBank/DDBJ databases">
        <authorList>
            <person name="Lanie J.A."/>
            <person name="Ng W.-L."/>
            <person name="Kazmierczak K.M."/>
            <person name="Andrzejewski T.M."/>
            <person name="Davidsen T.M."/>
            <person name="Wayne K.J."/>
            <person name="Tettelin H."/>
            <person name="Glass J.I."/>
            <person name="Rusch D."/>
            <person name="Podicherti R."/>
            <person name="Tsui H.-C.T."/>
            <person name="Winkler M.E."/>
        </authorList>
    </citation>
    <scope>NUCLEOTIDE SEQUENCE</scope>
</reference>
<evidence type="ECO:0000259" key="4">
    <source>
        <dbReference type="PROSITE" id="PS50956"/>
    </source>
</evidence>
<evidence type="ECO:0000256" key="2">
    <source>
        <dbReference type="ARBA" id="ARBA00023125"/>
    </source>
</evidence>
<protein>
    <recommendedName>
        <fullName evidence="4">HTH asnC-type domain-containing protein</fullName>
    </recommendedName>
</protein>
<name>A0A382TEV1_9ZZZZ</name>